<dbReference type="Pfam" id="PF09479">
    <property type="entry name" value="Flg_new"/>
    <property type="match status" value="1"/>
</dbReference>
<dbReference type="InterPro" id="IPR013378">
    <property type="entry name" value="InlB-like_B-rpt"/>
</dbReference>
<evidence type="ECO:0000256" key="2">
    <source>
        <dbReference type="SAM" id="Phobius"/>
    </source>
</evidence>
<dbReference type="InterPro" id="IPR042229">
    <property type="entry name" value="Listeria/Bacterioides_rpt_sf"/>
</dbReference>
<dbReference type="Gene3D" id="2.60.40.4270">
    <property type="entry name" value="Listeria-Bacteroides repeat domain"/>
    <property type="match status" value="1"/>
</dbReference>
<keyword evidence="2" id="KW-0812">Transmembrane</keyword>
<dbReference type="InterPro" id="IPR053139">
    <property type="entry name" value="Surface_bspA-like"/>
</dbReference>
<dbReference type="Proteomes" id="UP001199236">
    <property type="component" value="Unassembled WGS sequence"/>
</dbReference>
<gene>
    <name evidence="4" type="ORF">LKD34_08875</name>
</gene>
<dbReference type="EMBL" id="JAJEQO010000012">
    <property type="protein sequence ID" value="MCC2213599.1"/>
    <property type="molecule type" value="Genomic_DNA"/>
</dbReference>
<feature type="signal peptide" evidence="3">
    <location>
        <begin position="1"/>
        <end position="28"/>
    </location>
</feature>
<dbReference type="Gene3D" id="3.80.10.10">
    <property type="entry name" value="Ribonuclease Inhibitor"/>
    <property type="match status" value="2"/>
</dbReference>
<comment type="caution">
    <text evidence="4">The sequence shown here is derived from an EMBL/GenBank/DDBJ whole genome shotgun (WGS) entry which is preliminary data.</text>
</comment>
<dbReference type="Pfam" id="PF13306">
    <property type="entry name" value="LRR_5"/>
    <property type="match status" value="1"/>
</dbReference>
<evidence type="ECO:0000313" key="4">
    <source>
        <dbReference type="EMBL" id="MCC2213599.1"/>
    </source>
</evidence>
<dbReference type="InterPro" id="IPR026906">
    <property type="entry name" value="LRR_5"/>
</dbReference>
<evidence type="ECO:0000256" key="1">
    <source>
        <dbReference type="ARBA" id="ARBA00004196"/>
    </source>
</evidence>
<feature type="chain" id="PRO_5046387189" evidence="3">
    <location>
        <begin position="29"/>
        <end position="835"/>
    </location>
</feature>
<keyword evidence="2" id="KW-1133">Transmembrane helix</keyword>
<dbReference type="RefSeq" id="WP_227622742.1">
    <property type="nucleotide sequence ID" value="NZ_JAJEQO010000012.1"/>
</dbReference>
<keyword evidence="2" id="KW-0472">Membrane</keyword>
<organism evidence="4 5">
    <name type="scientific">Faecalibacterium hominis</name>
    <name type="common">ex Afrizal et al. 2022</name>
    <dbReference type="NCBI Taxonomy" id="2881265"/>
    <lineage>
        <taxon>Bacteria</taxon>
        <taxon>Bacillati</taxon>
        <taxon>Bacillota</taxon>
        <taxon>Clostridia</taxon>
        <taxon>Eubacteriales</taxon>
        <taxon>Oscillospiraceae</taxon>
        <taxon>Faecalibacterium</taxon>
    </lineage>
</organism>
<keyword evidence="5" id="KW-1185">Reference proteome</keyword>
<evidence type="ECO:0000313" key="5">
    <source>
        <dbReference type="Proteomes" id="UP001199236"/>
    </source>
</evidence>
<comment type="subcellular location">
    <subcellularLocation>
        <location evidence="1">Cell envelope</location>
    </subcellularLocation>
</comment>
<dbReference type="SUPFAM" id="SSF52058">
    <property type="entry name" value="L domain-like"/>
    <property type="match status" value="1"/>
</dbReference>
<accession>A0ABS8FGC0</accession>
<sequence length="835" mass="88607">MKKRLISLLVALCMAVTLLPVSAITAWAEEGRQLKIVDGYPEGSIDANRTHTTSCSGEGWSYDGATLDLHPASPTDYDFSKLISGRGNVLACALKIGEKATITDGRFINNITNSGTITGGVFQPLSSQSLTFENSGIITGGEFLSTLGPLYFTNNISGTIEGGIFSVSSLSNSGAINGGIFQEKPNGGKVAAGYTLNVESPDSTTEAGIEYFKDSRYIIPHSSYTASITVLYYNPRGLQPFPIDVTIDNTQQMLLTEWAGKVESSSDPEVLYVTFTAPPADADTVTLSILTRLVIDKAGYPVGTEGGTQDYSGNGWKFEKGNSTLTLESGSYDFSGEKNALHPLNPAVQLKVKSGATLTGGAAGDGSGVTWQLTENTDDPSTYKLTISGSGAMEDFPFGSYQPWYSFHDQITSVVVSPGVTSIGQCAFSRFAKLTHVDIADSVISIGWDAFYYCSSLTNITIPQSVTYIGPLAFFHCTNLSSITLSNNITSIGSSAFEDCTNLTSITIPGSVTSIGLAAFCNCTKLTSITIPDSVTTIDLEAFKNCSSLTSITIPGSVTSIGPYVFDGCTSLNDIRYSGTSESVISALSGYVPTLVTFDYGDKVPEAERMIKVFVKTGGTLTAPTTLPNVVGYEFKGWLTEDGELYDFPGAPTGQLTLYANWEKIPDPKPEPKPEPEPEAPTYTLTVKGGTFTYNGGEAMTSANVPVDAEVKVTLNQSAVPEGMVFDLWAMDEASLLGNPAVAYNEESFTIPAGSVAKGSIVTVEAQYRDATIESEPSVLGTAAIIGVAGAGTAVIVWQGYRIGMELYEKYFQPTPEETAVVEPTLEGQMTDPIS</sequence>
<reference evidence="4 5" key="1">
    <citation type="submission" date="2021-10" db="EMBL/GenBank/DDBJ databases">
        <title>Anaerobic single-cell dispensing facilitates the cultivation of human gut bacteria.</title>
        <authorList>
            <person name="Afrizal A."/>
        </authorList>
    </citation>
    <scope>NUCLEOTIDE SEQUENCE [LARGE SCALE GENOMIC DNA]</scope>
    <source>
        <strain evidence="4 5">CLA-AA-H223</strain>
    </source>
</reference>
<name>A0ABS8FGC0_9FIRM</name>
<dbReference type="InterPro" id="IPR032675">
    <property type="entry name" value="LRR_dom_sf"/>
</dbReference>
<proteinExistence type="predicted"/>
<evidence type="ECO:0000256" key="3">
    <source>
        <dbReference type="SAM" id="SignalP"/>
    </source>
</evidence>
<dbReference type="PANTHER" id="PTHR45661">
    <property type="entry name" value="SURFACE ANTIGEN"/>
    <property type="match status" value="1"/>
</dbReference>
<feature type="transmembrane region" description="Helical" evidence="2">
    <location>
        <begin position="779"/>
        <end position="801"/>
    </location>
</feature>
<dbReference type="PANTHER" id="PTHR45661:SF3">
    <property type="entry name" value="IG-LIKE DOMAIN-CONTAINING PROTEIN"/>
    <property type="match status" value="1"/>
</dbReference>
<protein>
    <submittedName>
        <fullName evidence="4">Leucine-rich repeat protein</fullName>
    </submittedName>
</protein>
<keyword evidence="3" id="KW-0732">Signal</keyword>